<organism evidence="1 2">
    <name type="scientific">Jaapia argillacea MUCL 33604</name>
    <dbReference type="NCBI Taxonomy" id="933084"/>
    <lineage>
        <taxon>Eukaryota</taxon>
        <taxon>Fungi</taxon>
        <taxon>Dikarya</taxon>
        <taxon>Basidiomycota</taxon>
        <taxon>Agaricomycotina</taxon>
        <taxon>Agaricomycetes</taxon>
        <taxon>Agaricomycetidae</taxon>
        <taxon>Jaapiales</taxon>
        <taxon>Jaapiaceae</taxon>
        <taxon>Jaapia</taxon>
    </lineage>
</organism>
<proteinExistence type="predicted"/>
<protein>
    <submittedName>
        <fullName evidence="1">Uncharacterized protein</fullName>
    </submittedName>
</protein>
<dbReference type="STRING" id="933084.A0A067Q1P4"/>
<sequence>MQLHIGHVVLELFRQPSRPIILNNLKKLVMLVSTPTARYHALHEVGTPWTVEKTWANITMQLHLASFGVEKPISDLQMETGIKDKVASHWIEKLLERARSLKSSNLAMTADEVLKQCVEWLATVTDEPYSCLLNVPS</sequence>
<dbReference type="InParanoid" id="A0A067Q1P4"/>
<name>A0A067Q1P4_9AGAM</name>
<evidence type="ECO:0000313" key="1">
    <source>
        <dbReference type="EMBL" id="KDQ56511.1"/>
    </source>
</evidence>
<dbReference type="HOGENOM" id="CLU_1865399_0_0_1"/>
<dbReference type="EMBL" id="KL197721">
    <property type="protein sequence ID" value="KDQ56511.1"/>
    <property type="molecule type" value="Genomic_DNA"/>
</dbReference>
<gene>
    <name evidence="1" type="ORF">JAAARDRAFT_194521</name>
</gene>
<evidence type="ECO:0000313" key="2">
    <source>
        <dbReference type="Proteomes" id="UP000027265"/>
    </source>
</evidence>
<dbReference type="AlphaFoldDB" id="A0A067Q1P4"/>
<accession>A0A067Q1P4</accession>
<dbReference type="OrthoDB" id="2506088at2759"/>
<keyword evidence="2" id="KW-1185">Reference proteome</keyword>
<reference evidence="2" key="1">
    <citation type="journal article" date="2014" name="Proc. Natl. Acad. Sci. U.S.A.">
        <title>Extensive sampling of basidiomycete genomes demonstrates inadequacy of the white-rot/brown-rot paradigm for wood decay fungi.</title>
        <authorList>
            <person name="Riley R."/>
            <person name="Salamov A.A."/>
            <person name="Brown D.W."/>
            <person name="Nagy L.G."/>
            <person name="Floudas D."/>
            <person name="Held B.W."/>
            <person name="Levasseur A."/>
            <person name="Lombard V."/>
            <person name="Morin E."/>
            <person name="Otillar R."/>
            <person name="Lindquist E.A."/>
            <person name="Sun H."/>
            <person name="LaButti K.M."/>
            <person name="Schmutz J."/>
            <person name="Jabbour D."/>
            <person name="Luo H."/>
            <person name="Baker S.E."/>
            <person name="Pisabarro A.G."/>
            <person name="Walton J.D."/>
            <person name="Blanchette R.A."/>
            <person name="Henrissat B."/>
            <person name="Martin F."/>
            <person name="Cullen D."/>
            <person name="Hibbett D.S."/>
            <person name="Grigoriev I.V."/>
        </authorList>
    </citation>
    <scope>NUCLEOTIDE SEQUENCE [LARGE SCALE GENOMIC DNA]</scope>
    <source>
        <strain evidence="2">MUCL 33604</strain>
    </source>
</reference>
<dbReference type="Proteomes" id="UP000027265">
    <property type="component" value="Unassembled WGS sequence"/>
</dbReference>